<dbReference type="UniPathway" id="UPA00378"/>
<protein>
    <recommendedName>
        <fullName evidence="4 15">Dolichyl-phosphate-mannose--protein mannosyltransferase</fullName>
        <ecNumber evidence="4 15">2.4.1.109</ecNumber>
    </recommendedName>
</protein>
<evidence type="ECO:0000256" key="8">
    <source>
        <dbReference type="ARBA" id="ARBA00022737"/>
    </source>
</evidence>
<organism evidence="17 18">
    <name type="scientific">[Candida] arabinofermentans NRRL YB-2248</name>
    <dbReference type="NCBI Taxonomy" id="983967"/>
    <lineage>
        <taxon>Eukaryota</taxon>
        <taxon>Fungi</taxon>
        <taxon>Dikarya</taxon>
        <taxon>Ascomycota</taxon>
        <taxon>Saccharomycotina</taxon>
        <taxon>Pichiomycetes</taxon>
        <taxon>Pichiales</taxon>
        <taxon>Pichiaceae</taxon>
        <taxon>Ogataea</taxon>
        <taxon>Ogataea/Candida clade</taxon>
    </lineage>
</organism>
<dbReference type="PROSITE" id="PS50919">
    <property type="entry name" value="MIR"/>
    <property type="match status" value="3"/>
</dbReference>
<dbReference type="Proteomes" id="UP000094801">
    <property type="component" value="Unassembled WGS sequence"/>
</dbReference>
<feature type="transmembrane region" description="Helical" evidence="15">
    <location>
        <begin position="282"/>
        <end position="307"/>
    </location>
</feature>
<reference evidence="18" key="1">
    <citation type="submission" date="2016-04" db="EMBL/GenBank/DDBJ databases">
        <title>Comparative genomics of biotechnologically important yeasts.</title>
        <authorList>
            <consortium name="DOE Joint Genome Institute"/>
            <person name="Riley R."/>
            <person name="Haridas S."/>
            <person name="Wolfe K.H."/>
            <person name="Lopes M.R."/>
            <person name="Hittinger C.T."/>
            <person name="Goker M."/>
            <person name="Salamov A."/>
            <person name="Wisecaver J."/>
            <person name="Long T.M."/>
            <person name="Aerts A.L."/>
            <person name="Barry K."/>
            <person name="Choi C."/>
            <person name="Clum A."/>
            <person name="Coughlan A.Y."/>
            <person name="Deshpande S."/>
            <person name="Douglass A.P."/>
            <person name="Hanson S.J."/>
            <person name="Klenk H.-P."/>
            <person name="Labutti K."/>
            <person name="Lapidus A."/>
            <person name="Lindquist E."/>
            <person name="Lipzen A."/>
            <person name="Meier-Kolthoff J.P."/>
            <person name="Ohm R.A."/>
            <person name="Otillar R.P."/>
            <person name="Pangilinan J."/>
            <person name="Peng Y."/>
            <person name="Rokas A."/>
            <person name="Rosa C.A."/>
            <person name="Scheuner C."/>
            <person name="Sibirny A.A."/>
            <person name="Slot J.C."/>
            <person name="Stielow J.B."/>
            <person name="Sun H."/>
            <person name="Kurtzman C.P."/>
            <person name="Blackwell M."/>
            <person name="Grigoriev I.V."/>
            <person name="Jeffries T.W."/>
        </authorList>
    </citation>
    <scope>NUCLEOTIDE SEQUENCE [LARGE SCALE GENOMIC DNA]</scope>
    <source>
        <strain evidence="18">NRRL YB-2248</strain>
    </source>
</reference>
<dbReference type="SUPFAM" id="SSF82109">
    <property type="entry name" value="MIR domain"/>
    <property type="match status" value="1"/>
</dbReference>
<evidence type="ECO:0000256" key="13">
    <source>
        <dbReference type="ARBA" id="ARBA00045085"/>
    </source>
</evidence>
<comment type="similarity">
    <text evidence="3 15">Belongs to the glycosyltransferase 39 family.</text>
</comment>
<dbReference type="InterPro" id="IPR032421">
    <property type="entry name" value="PMT_4TMC"/>
</dbReference>
<dbReference type="InterPro" id="IPR027005">
    <property type="entry name" value="PMT-like"/>
</dbReference>
<keyword evidence="7 15" id="KW-0812">Transmembrane</keyword>
<dbReference type="Pfam" id="PF02366">
    <property type="entry name" value="PMT"/>
    <property type="match status" value="1"/>
</dbReference>
<proteinExistence type="inferred from homology"/>
<dbReference type="PANTHER" id="PTHR10050">
    <property type="entry name" value="DOLICHYL-PHOSPHATE-MANNOSE--PROTEIN MANNOSYLTRANSFERASE"/>
    <property type="match status" value="1"/>
</dbReference>
<dbReference type="PANTHER" id="PTHR10050:SF50">
    <property type="entry name" value="DOLICHYL-PHOSPHATE-MANNOSE--PROTEIN MANNOSYLTRANSFERASE 1-RELATED"/>
    <property type="match status" value="1"/>
</dbReference>
<dbReference type="EC" id="2.4.1.109" evidence="4 15"/>
<keyword evidence="9 15" id="KW-0256">Endoplasmic reticulum</keyword>
<keyword evidence="12" id="KW-0325">Glycoprotein</keyword>
<feature type="domain" description="MIR" evidence="16">
    <location>
        <begin position="331"/>
        <end position="383"/>
    </location>
</feature>
<keyword evidence="5 15" id="KW-0328">Glycosyltransferase</keyword>
<comment type="catalytic activity">
    <reaction evidence="14 15">
        <text>a di-trans,poly-cis-dolichyl beta-D-mannosyl phosphate + L-seryl-[protein] = 3-O-(alpha-D-mannosyl)-L-seryl-[protein] + a di-trans,poly-cis-dolichyl phosphate + H(+)</text>
        <dbReference type="Rhea" id="RHEA:17377"/>
        <dbReference type="Rhea" id="RHEA-COMP:9863"/>
        <dbReference type="Rhea" id="RHEA-COMP:13546"/>
        <dbReference type="Rhea" id="RHEA-COMP:19498"/>
        <dbReference type="Rhea" id="RHEA-COMP:19501"/>
        <dbReference type="ChEBI" id="CHEBI:15378"/>
        <dbReference type="ChEBI" id="CHEBI:29999"/>
        <dbReference type="ChEBI" id="CHEBI:57683"/>
        <dbReference type="ChEBI" id="CHEBI:58211"/>
        <dbReference type="ChEBI" id="CHEBI:137321"/>
        <dbReference type="EC" id="2.4.1.109"/>
    </reaction>
</comment>
<evidence type="ECO:0000256" key="5">
    <source>
        <dbReference type="ARBA" id="ARBA00022676"/>
    </source>
</evidence>
<evidence type="ECO:0000259" key="16">
    <source>
        <dbReference type="PROSITE" id="PS50919"/>
    </source>
</evidence>
<dbReference type="Gene3D" id="2.80.10.50">
    <property type="match status" value="1"/>
</dbReference>
<comment type="subcellular location">
    <subcellularLocation>
        <location evidence="1 15">Endoplasmic reticulum membrane</location>
        <topology evidence="1 15">Multi-pass membrane protein</topology>
    </subcellularLocation>
</comment>
<evidence type="ECO:0000256" key="11">
    <source>
        <dbReference type="ARBA" id="ARBA00023136"/>
    </source>
</evidence>
<dbReference type="Pfam" id="PF16192">
    <property type="entry name" value="PMT_4TMC"/>
    <property type="match status" value="1"/>
</dbReference>
<dbReference type="InterPro" id="IPR036300">
    <property type="entry name" value="MIR_dom_sf"/>
</dbReference>
<evidence type="ECO:0000256" key="6">
    <source>
        <dbReference type="ARBA" id="ARBA00022679"/>
    </source>
</evidence>
<accession>A0A1E4SV03</accession>
<evidence type="ECO:0000256" key="10">
    <source>
        <dbReference type="ARBA" id="ARBA00022989"/>
    </source>
</evidence>
<feature type="transmembrane region" description="Helical" evidence="15">
    <location>
        <begin position="139"/>
        <end position="159"/>
    </location>
</feature>
<dbReference type="AlphaFoldDB" id="A0A1E4SV03"/>
<feature type="transmembrane region" description="Helical" evidence="15">
    <location>
        <begin position="54"/>
        <end position="71"/>
    </location>
</feature>
<evidence type="ECO:0000256" key="4">
    <source>
        <dbReference type="ARBA" id="ARBA00012839"/>
    </source>
</evidence>
<evidence type="ECO:0000256" key="7">
    <source>
        <dbReference type="ARBA" id="ARBA00022692"/>
    </source>
</evidence>
<evidence type="ECO:0000256" key="14">
    <source>
        <dbReference type="ARBA" id="ARBA00045102"/>
    </source>
</evidence>
<evidence type="ECO:0000256" key="1">
    <source>
        <dbReference type="ARBA" id="ARBA00004477"/>
    </source>
</evidence>
<feature type="transmembrane region" description="Helical" evidence="15">
    <location>
        <begin position="171"/>
        <end position="188"/>
    </location>
</feature>
<dbReference type="GO" id="GO:0005789">
    <property type="term" value="C:endoplasmic reticulum membrane"/>
    <property type="evidence" value="ECO:0007669"/>
    <property type="project" value="UniProtKB-SubCell"/>
</dbReference>
<dbReference type="InterPro" id="IPR003342">
    <property type="entry name" value="ArnT-like_N"/>
</dbReference>
<keyword evidence="8" id="KW-0677">Repeat</keyword>
<comment type="catalytic activity">
    <reaction evidence="13 15">
        <text>a di-trans,poly-cis-dolichyl beta-D-mannosyl phosphate + L-threonyl-[protein] = 3-O-(alpha-D-mannosyl)-L-threonyl-[protein] + a di-trans,poly-cis-dolichyl phosphate + H(+)</text>
        <dbReference type="Rhea" id="RHEA:53396"/>
        <dbReference type="Rhea" id="RHEA-COMP:11060"/>
        <dbReference type="Rhea" id="RHEA-COMP:13547"/>
        <dbReference type="Rhea" id="RHEA-COMP:19498"/>
        <dbReference type="Rhea" id="RHEA-COMP:19501"/>
        <dbReference type="ChEBI" id="CHEBI:15378"/>
        <dbReference type="ChEBI" id="CHEBI:30013"/>
        <dbReference type="ChEBI" id="CHEBI:57683"/>
        <dbReference type="ChEBI" id="CHEBI:58211"/>
        <dbReference type="ChEBI" id="CHEBI:137323"/>
        <dbReference type="EC" id="2.4.1.109"/>
    </reaction>
</comment>
<evidence type="ECO:0000256" key="9">
    <source>
        <dbReference type="ARBA" id="ARBA00022824"/>
    </source>
</evidence>
<feature type="transmembrane region" description="Helical" evidence="15">
    <location>
        <begin position="687"/>
        <end position="704"/>
    </location>
</feature>
<keyword evidence="10 15" id="KW-1133">Transmembrane helix</keyword>
<dbReference type="InterPro" id="IPR016093">
    <property type="entry name" value="MIR_motif"/>
</dbReference>
<dbReference type="EMBL" id="KV453865">
    <property type="protein sequence ID" value="ODV83334.1"/>
    <property type="molecule type" value="Genomic_DNA"/>
</dbReference>
<name>A0A1E4SV03_9ASCO</name>
<evidence type="ECO:0000256" key="2">
    <source>
        <dbReference type="ARBA" id="ARBA00004922"/>
    </source>
</evidence>
<evidence type="ECO:0000313" key="17">
    <source>
        <dbReference type="EMBL" id="ODV83334.1"/>
    </source>
</evidence>
<keyword evidence="18" id="KW-1185">Reference proteome</keyword>
<feature type="transmembrane region" description="Helical" evidence="15">
    <location>
        <begin position="663"/>
        <end position="681"/>
    </location>
</feature>
<feature type="domain" description="MIR" evidence="16">
    <location>
        <begin position="395"/>
        <end position="453"/>
    </location>
</feature>
<sequence>MGDKTPEQLGVPNLEKVIEKADGFTYNQGPQRPYLIVESLTKNSTLKVSRIERLHLFILTVACLASRLALIDFPSSVVSDELRLGSLINAYIRGEYFVDSHPPLVKLIYSAVAQLLHYNGSFPFTQVGQSYTIGYSELLVPYVALRGVSAFCGVGLTLLTYKILRTCGVRHYVALFGGFLTTFENSLITQSRFFLLDAPTLFFMSMAVSMIKTTDVSKTFSKSWFKAVIGGGLGIAFTISSKWIGFYLMIWVGIVVLKRVWLMIGDLSLSRGFIIKYSITKLIVWVIMPSIVYLSIFAIHVSLLPFVGPGYHFMTPEYQHSLIGNHLDGIPSEVSYGSTVSIRHYNTGRYLHSHDATYPKSGSPQVIAYDYEDSNNYFFIEKRIKSNMGELLKKTKEIETGRQLRLFHNNTEQYLHINPDQKPPISETDYNKEVTRMGNMTWRGDNFLNLEVRIAKDYTKTAKGKTRLRALDSAFQLFSVKNNCYLVATENKLPDWGLGQHEVICTEKPLLKRSLWYIEENIHEQFTERTPTVEFNDLSILEKIVLVHKAMFQYNKGDATDKEFNSKATDWLFVKRGMTYWIQDHKTIYFLGNIGVYTLTSLAIIGFIIFKIGHIVSYNPNVIASYTPDFIKLDHQGIEFLLGFLVQFVPLLMSKKSLYADQYLPSLFFAILLTCQILEYVVFRSRFVGYLLIILSSIFIFAAFKSLRPIIYGLDWTKRECQSLRFKSTWDIFCEGY</sequence>
<feature type="transmembrane region" description="Helical" evidence="15">
    <location>
        <begin position="245"/>
        <end position="262"/>
    </location>
</feature>
<evidence type="ECO:0000256" key="12">
    <source>
        <dbReference type="ARBA" id="ARBA00023180"/>
    </source>
</evidence>
<feature type="transmembrane region" description="Helical" evidence="15">
    <location>
        <begin position="588"/>
        <end position="610"/>
    </location>
</feature>
<dbReference type="GO" id="GO:0004169">
    <property type="term" value="F:dolichyl-phosphate-mannose-protein mannosyltransferase activity"/>
    <property type="evidence" value="ECO:0007669"/>
    <property type="project" value="UniProtKB-UniRule"/>
</dbReference>
<feature type="domain" description="MIR" evidence="16">
    <location>
        <begin position="465"/>
        <end position="521"/>
    </location>
</feature>
<keyword evidence="6 15" id="KW-0808">Transferase</keyword>
<evidence type="ECO:0000313" key="18">
    <source>
        <dbReference type="Proteomes" id="UP000094801"/>
    </source>
</evidence>
<comment type="pathway">
    <text evidence="2 15">Protein modification; protein glycosylation.</text>
</comment>
<keyword evidence="11 15" id="KW-0472">Membrane</keyword>
<comment type="function">
    <text evidence="15">Transfers mannose from Dol-P-mannose to Ser or Thr residues on proteins.</text>
</comment>
<gene>
    <name evidence="17" type="ORF">CANARDRAFT_30104</name>
</gene>
<dbReference type="Pfam" id="PF02815">
    <property type="entry name" value="MIR"/>
    <property type="match status" value="1"/>
</dbReference>
<dbReference type="SMART" id="SM00472">
    <property type="entry name" value="MIR"/>
    <property type="match status" value="3"/>
</dbReference>
<evidence type="ECO:0000256" key="15">
    <source>
        <dbReference type="RuleBase" id="RU367007"/>
    </source>
</evidence>
<evidence type="ECO:0000256" key="3">
    <source>
        <dbReference type="ARBA" id="ARBA00007222"/>
    </source>
</evidence>
<dbReference type="STRING" id="983967.A0A1E4SV03"/>
<dbReference type="OrthoDB" id="292747at2759"/>